<dbReference type="STRING" id="574376.BAMA_13375"/>
<organism evidence="1 2">
    <name type="scientific">Bacillus manliponensis</name>
    <dbReference type="NCBI Taxonomy" id="574376"/>
    <lineage>
        <taxon>Bacteria</taxon>
        <taxon>Bacillati</taxon>
        <taxon>Bacillota</taxon>
        <taxon>Bacilli</taxon>
        <taxon>Bacillales</taxon>
        <taxon>Bacillaceae</taxon>
        <taxon>Bacillus</taxon>
        <taxon>Bacillus cereus group</taxon>
    </lineage>
</organism>
<evidence type="ECO:0000313" key="1">
    <source>
        <dbReference type="EMBL" id="KEK20409.1"/>
    </source>
</evidence>
<keyword evidence="2" id="KW-1185">Reference proteome</keyword>
<proteinExistence type="predicted"/>
<dbReference type="OrthoDB" id="2695569at2"/>
<gene>
    <name evidence="1" type="ORF">BAMA_13375</name>
</gene>
<comment type="caution">
    <text evidence="1">The sequence shown here is derived from an EMBL/GenBank/DDBJ whole genome shotgun (WGS) entry which is preliminary data.</text>
</comment>
<dbReference type="Proteomes" id="UP000027822">
    <property type="component" value="Unassembled WGS sequence"/>
</dbReference>
<protein>
    <recommendedName>
        <fullName evidence="3">PD-(D/E)XK endonuclease-like domain-containing protein</fullName>
    </recommendedName>
</protein>
<name>A0A073JZD7_9BACI</name>
<evidence type="ECO:0008006" key="3">
    <source>
        <dbReference type="Google" id="ProtNLM"/>
    </source>
</evidence>
<evidence type="ECO:0000313" key="2">
    <source>
        <dbReference type="Proteomes" id="UP000027822"/>
    </source>
</evidence>
<sequence>MQEKIQIKTMTDYHLHDFIRCPYKFYFRYIKGREQSSLQWKQIVQIIVNRVVSEYYTAPVKKHTAVFLLEVLEKHWKKVSIRHFSSKAEYYIVLAKVTDHLLQYIKEDDGTEPPLFLYEKLQTYMEELGVHISLTFEVGKWSEQSFVIKKYVVDADEAVWGLFQKLTTVFCYKAFGSLPERIEMIDIIEGTKRMVIPKQEDVLSGMKDLQMMKEMLEEPGYYTKRTFGSQCIECAFRKECESNDRENNNILH</sequence>
<dbReference type="EMBL" id="JOTN01000003">
    <property type="protein sequence ID" value="KEK20409.1"/>
    <property type="molecule type" value="Genomic_DNA"/>
</dbReference>
<dbReference type="AlphaFoldDB" id="A0A073JZD7"/>
<dbReference type="eggNOG" id="ENOG5033MTQ">
    <property type="taxonomic scope" value="Bacteria"/>
</dbReference>
<dbReference type="RefSeq" id="WP_034636413.1">
    <property type="nucleotide sequence ID" value="NZ_CBCSJC010000004.1"/>
</dbReference>
<reference evidence="1 2" key="1">
    <citation type="submission" date="2014-06" db="EMBL/GenBank/DDBJ databases">
        <title>Draft genome sequence of Bacillus manliponensis JCM 15802 (MCCC 1A00708).</title>
        <authorList>
            <person name="Lai Q."/>
            <person name="Liu Y."/>
            <person name="Shao Z."/>
        </authorList>
    </citation>
    <scope>NUCLEOTIDE SEQUENCE [LARGE SCALE GENOMIC DNA]</scope>
    <source>
        <strain evidence="1 2">JCM 15802</strain>
    </source>
</reference>
<accession>A0A073JZD7</accession>